<dbReference type="InterPro" id="IPR023187">
    <property type="entry name" value="Tscrpt_reg_MarR-type_CS"/>
</dbReference>
<feature type="domain" description="HTH marR-type" evidence="4">
    <location>
        <begin position="1"/>
        <end position="127"/>
    </location>
</feature>
<comment type="caution">
    <text evidence="5">The sequence shown here is derived from an EMBL/GenBank/DDBJ whole genome shotgun (WGS) entry which is preliminary data.</text>
</comment>
<keyword evidence="2" id="KW-0238">DNA-binding</keyword>
<dbReference type="InterPro" id="IPR036390">
    <property type="entry name" value="WH_DNA-bd_sf"/>
</dbReference>
<dbReference type="PANTHER" id="PTHR42756">
    <property type="entry name" value="TRANSCRIPTIONAL REGULATOR, MARR"/>
    <property type="match status" value="1"/>
</dbReference>
<evidence type="ECO:0000313" key="6">
    <source>
        <dbReference type="Proteomes" id="UP000282311"/>
    </source>
</evidence>
<dbReference type="SUPFAM" id="SSF46785">
    <property type="entry name" value="Winged helix' DNA-binding domain"/>
    <property type="match status" value="1"/>
</dbReference>
<dbReference type="Gene3D" id="1.10.10.10">
    <property type="entry name" value="Winged helix-like DNA-binding domain superfamily/Winged helix DNA-binding domain"/>
    <property type="match status" value="1"/>
</dbReference>
<name>A0A3B0AX58_9BACL</name>
<dbReference type="InterPro" id="IPR036388">
    <property type="entry name" value="WH-like_DNA-bd_sf"/>
</dbReference>
<sequence>MYATHITRFVSGFTKILATYDLTDSQYWLLQIVEKEGRKTCSSLAETMDITLSAVTNLSNKLVKKGLIERIVPEHDRRTTFLQITEQGERIIQQMIDRYTVVSEGMWTSFTEEELDLLISSYRKMVTNLEQAANKRDV</sequence>
<dbReference type="PROSITE" id="PS50995">
    <property type="entry name" value="HTH_MARR_2"/>
    <property type="match status" value="1"/>
</dbReference>
<dbReference type="GO" id="GO:0003677">
    <property type="term" value="F:DNA binding"/>
    <property type="evidence" value="ECO:0007669"/>
    <property type="project" value="UniProtKB-KW"/>
</dbReference>
<evidence type="ECO:0000256" key="1">
    <source>
        <dbReference type="ARBA" id="ARBA00023015"/>
    </source>
</evidence>
<dbReference type="GO" id="GO:0003700">
    <property type="term" value="F:DNA-binding transcription factor activity"/>
    <property type="evidence" value="ECO:0007669"/>
    <property type="project" value="InterPro"/>
</dbReference>
<dbReference type="SMART" id="SM00347">
    <property type="entry name" value="HTH_MARR"/>
    <property type="match status" value="1"/>
</dbReference>
<dbReference type="OrthoDB" id="2600328at2"/>
<keyword evidence="3" id="KW-0804">Transcription</keyword>
<evidence type="ECO:0000256" key="2">
    <source>
        <dbReference type="ARBA" id="ARBA00023125"/>
    </source>
</evidence>
<dbReference type="PANTHER" id="PTHR42756:SF1">
    <property type="entry name" value="TRANSCRIPTIONAL REPRESSOR OF EMRAB OPERON"/>
    <property type="match status" value="1"/>
</dbReference>
<gene>
    <name evidence="5" type="ORF">D7M11_33345</name>
</gene>
<keyword evidence="6" id="KW-1185">Reference proteome</keyword>
<evidence type="ECO:0000313" key="5">
    <source>
        <dbReference type="EMBL" id="RKN64914.1"/>
    </source>
</evidence>
<accession>A0A3B0AX58</accession>
<dbReference type="InterPro" id="IPR000835">
    <property type="entry name" value="HTH_MarR-typ"/>
</dbReference>
<protein>
    <submittedName>
        <fullName evidence="5">MarR family transcriptional regulator</fullName>
    </submittedName>
</protein>
<reference evidence="5 6" key="1">
    <citation type="journal article" date="2007" name="Int. J. Syst. Evol. Microbiol.">
        <title>Paenibacillus ginsengarvi sp. nov., isolated from soil from ginseng cultivation.</title>
        <authorList>
            <person name="Yoon M.H."/>
            <person name="Ten L.N."/>
            <person name="Im W.T."/>
        </authorList>
    </citation>
    <scope>NUCLEOTIDE SEQUENCE [LARGE SCALE GENOMIC DNA]</scope>
    <source>
        <strain evidence="5 6">KCTC 13059</strain>
    </source>
</reference>
<dbReference type="EMBL" id="RBAH01000040">
    <property type="protein sequence ID" value="RKN64914.1"/>
    <property type="molecule type" value="Genomic_DNA"/>
</dbReference>
<evidence type="ECO:0000256" key="3">
    <source>
        <dbReference type="ARBA" id="ARBA00023163"/>
    </source>
</evidence>
<dbReference type="PROSITE" id="PS01117">
    <property type="entry name" value="HTH_MARR_1"/>
    <property type="match status" value="1"/>
</dbReference>
<evidence type="ECO:0000259" key="4">
    <source>
        <dbReference type="PROSITE" id="PS50995"/>
    </source>
</evidence>
<proteinExistence type="predicted"/>
<dbReference type="AlphaFoldDB" id="A0A3B0AX58"/>
<dbReference type="PRINTS" id="PR00598">
    <property type="entry name" value="HTHMARR"/>
</dbReference>
<dbReference type="Proteomes" id="UP000282311">
    <property type="component" value="Unassembled WGS sequence"/>
</dbReference>
<dbReference type="Pfam" id="PF01047">
    <property type="entry name" value="MarR"/>
    <property type="match status" value="1"/>
</dbReference>
<keyword evidence="1" id="KW-0805">Transcription regulation</keyword>
<organism evidence="5 6">
    <name type="scientific">Paenibacillus ginsengarvi</name>
    <dbReference type="NCBI Taxonomy" id="400777"/>
    <lineage>
        <taxon>Bacteria</taxon>
        <taxon>Bacillati</taxon>
        <taxon>Bacillota</taxon>
        <taxon>Bacilli</taxon>
        <taxon>Bacillales</taxon>
        <taxon>Paenibacillaceae</taxon>
        <taxon>Paenibacillus</taxon>
    </lineage>
</organism>